<dbReference type="EMBL" id="JBHFFA010000008">
    <property type="protein sequence ID" value="KAL2609743.1"/>
    <property type="molecule type" value="Genomic_DNA"/>
</dbReference>
<gene>
    <name evidence="1" type="ORF">R1flu_028316</name>
</gene>
<sequence>MYAVRGVSKTARDILPSSLRSTMSSGSDGVIEVEPWHDRCWYSGGVPFCIPTNPKCKAYGLIGWPGVGLPGLWRITPRLYGTRVAPVGFAGSGSHPHALLLEPWRTTVHSSFLDRSFRLVSARHLPSNINETDNSDPRDWSYTALSQERFNHANSWPGEGVSVMIHWVAESRVGFFDRGGATFVLPRWQAARWFPRQRRCRLC</sequence>
<evidence type="ECO:0000313" key="2">
    <source>
        <dbReference type="Proteomes" id="UP001605036"/>
    </source>
</evidence>
<organism evidence="1 2">
    <name type="scientific">Riccia fluitans</name>
    <dbReference type="NCBI Taxonomy" id="41844"/>
    <lineage>
        <taxon>Eukaryota</taxon>
        <taxon>Viridiplantae</taxon>
        <taxon>Streptophyta</taxon>
        <taxon>Embryophyta</taxon>
        <taxon>Marchantiophyta</taxon>
        <taxon>Marchantiopsida</taxon>
        <taxon>Marchantiidae</taxon>
        <taxon>Marchantiales</taxon>
        <taxon>Ricciaceae</taxon>
        <taxon>Riccia</taxon>
    </lineage>
</organism>
<accession>A0ABD1XLB2</accession>
<dbReference type="AlphaFoldDB" id="A0ABD1XLB2"/>
<evidence type="ECO:0000313" key="1">
    <source>
        <dbReference type="EMBL" id="KAL2609743.1"/>
    </source>
</evidence>
<name>A0ABD1XLB2_9MARC</name>
<protein>
    <submittedName>
        <fullName evidence="1">Uncharacterized protein</fullName>
    </submittedName>
</protein>
<keyword evidence="2" id="KW-1185">Reference proteome</keyword>
<proteinExistence type="predicted"/>
<dbReference type="Proteomes" id="UP001605036">
    <property type="component" value="Unassembled WGS sequence"/>
</dbReference>
<reference evidence="1 2" key="1">
    <citation type="submission" date="2024-09" db="EMBL/GenBank/DDBJ databases">
        <title>Chromosome-scale assembly of Riccia fluitans.</title>
        <authorList>
            <person name="Paukszto L."/>
            <person name="Sawicki J."/>
            <person name="Karawczyk K."/>
            <person name="Piernik-Szablinska J."/>
            <person name="Szczecinska M."/>
            <person name="Mazdziarz M."/>
        </authorList>
    </citation>
    <scope>NUCLEOTIDE SEQUENCE [LARGE SCALE GENOMIC DNA]</scope>
    <source>
        <strain evidence="1">Rf_01</strain>
        <tissue evidence="1">Aerial parts of the thallus</tissue>
    </source>
</reference>
<comment type="caution">
    <text evidence="1">The sequence shown here is derived from an EMBL/GenBank/DDBJ whole genome shotgun (WGS) entry which is preliminary data.</text>
</comment>